<feature type="compositionally biased region" description="Low complexity" evidence="1">
    <location>
        <begin position="252"/>
        <end position="269"/>
    </location>
</feature>
<dbReference type="PANTHER" id="PTHR34700">
    <property type="entry name" value="POTASSIUM BINDING PROTEIN KBP"/>
    <property type="match status" value="1"/>
</dbReference>
<feature type="domain" description="LysM" evidence="3">
    <location>
        <begin position="97"/>
        <end position="153"/>
    </location>
</feature>
<feature type="region of interest" description="Disordered" evidence="1">
    <location>
        <begin position="156"/>
        <end position="213"/>
    </location>
</feature>
<keyword evidence="5" id="KW-1185">Reference proteome</keyword>
<dbReference type="Gene3D" id="1.10.530.10">
    <property type="match status" value="1"/>
</dbReference>
<dbReference type="SMART" id="SM00257">
    <property type="entry name" value="LysM"/>
    <property type="match status" value="1"/>
</dbReference>
<dbReference type="Gene3D" id="3.10.350.10">
    <property type="entry name" value="LysM domain"/>
    <property type="match status" value="1"/>
</dbReference>
<dbReference type="EMBL" id="JAGSOH010000022">
    <property type="protein sequence ID" value="MBR7826753.1"/>
    <property type="molecule type" value="Genomic_DNA"/>
</dbReference>
<evidence type="ECO:0000256" key="1">
    <source>
        <dbReference type="SAM" id="MobiDB-lite"/>
    </source>
</evidence>
<protein>
    <submittedName>
        <fullName evidence="4">Transglycosylase SLT domain-containing protein</fullName>
    </submittedName>
</protein>
<dbReference type="CDD" id="cd00118">
    <property type="entry name" value="LysM"/>
    <property type="match status" value="1"/>
</dbReference>
<dbReference type="PANTHER" id="PTHR34700:SF4">
    <property type="entry name" value="PHAGE-LIKE ELEMENT PBSX PROTEIN XKDP"/>
    <property type="match status" value="1"/>
</dbReference>
<keyword evidence="2" id="KW-0732">Signal</keyword>
<dbReference type="InterPro" id="IPR023346">
    <property type="entry name" value="Lysozyme-like_dom_sf"/>
</dbReference>
<dbReference type="PROSITE" id="PS51782">
    <property type="entry name" value="LYSM"/>
    <property type="match status" value="1"/>
</dbReference>
<dbReference type="InterPro" id="IPR008258">
    <property type="entry name" value="Transglycosylase_SLT_dom_1"/>
</dbReference>
<organism evidence="4 5">
    <name type="scientific">Actinospica acidithermotolerans</name>
    <dbReference type="NCBI Taxonomy" id="2828514"/>
    <lineage>
        <taxon>Bacteria</taxon>
        <taxon>Bacillati</taxon>
        <taxon>Actinomycetota</taxon>
        <taxon>Actinomycetes</taxon>
        <taxon>Catenulisporales</taxon>
        <taxon>Actinospicaceae</taxon>
        <taxon>Actinospica</taxon>
    </lineage>
</organism>
<dbReference type="Proteomes" id="UP000676325">
    <property type="component" value="Unassembled WGS sequence"/>
</dbReference>
<dbReference type="SUPFAM" id="SSF54106">
    <property type="entry name" value="LysM domain"/>
    <property type="match status" value="1"/>
</dbReference>
<dbReference type="Pfam" id="PF01464">
    <property type="entry name" value="SLT"/>
    <property type="match status" value="1"/>
</dbReference>
<dbReference type="InterPro" id="IPR036779">
    <property type="entry name" value="LysM_dom_sf"/>
</dbReference>
<dbReference type="Pfam" id="PF01476">
    <property type="entry name" value="LysM"/>
    <property type="match status" value="1"/>
</dbReference>
<dbReference type="RefSeq" id="WP_212517899.1">
    <property type="nucleotide sequence ID" value="NZ_JAGSOH010000022.1"/>
</dbReference>
<comment type="caution">
    <text evidence="4">The sequence shown here is derived from an EMBL/GenBank/DDBJ whole genome shotgun (WGS) entry which is preliminary data.</text>
</comment>
<feature type="chain" id="PRO_5037705292" evidence="2">
    <location>
        <begin position="38"/>
        <end position="328"/>
    </location>
</feature>
<accession>A0A941IJ36</accession>
<evidence type="ECO:0000313" key="4">
    <source>
        <dbReference type="EMBL" id="MBR7826753.1"/>
    </source>
</evidence>
<feature type="signal peptide" evidence="2">
    <location>
        <begin position="1"/>
        <end position="37"/>
    </location>
</feature>
<dbReference type="SUPFAM" id="SSF53955">
    <property type="entry name" value="Lysozyme-like"/>
    <property type="match status" value="1"/>
</dbReference>
<name>A0A941IJ36_9ACTN</name>
<dbReference type="InterPro" id="IPR052196">
    <property type="entry name" value="Bact_Kbp"/>
</dbReference>
<proteinExistence type="predicted"/>
<evidence type="ECO:0000256" key="2">
    <source>
        <dbReference type="SAM" id="SignalP"/>
    </source>
</evidence>
<dbReference type="AlphaFoldDB" id="A0A941IJ36"/>
<evidence type="ECO:0000259" key="3">
    <source>
        <dbReference type="PROSITE" id="PS51782"/>
    </source>
</evidence>
<reference evidence="4" key="1">
    <citation type="submission" date="2021-04" db="EMBL/GenBank/DDBJ databases">
        <title>Genome based classification of Actinospica acidithermotolerans sp. nov., an actinobacterium isolated from an Indonesian hot spring.</title>
        <authorList>
            <person name="Kusuma A.B."/>
            <person name="Putra K.E."/>
            <person name="Nafisah S."/>
            <person name="Loh J."/>
            <person name="Nouioui I."/>
            <person name="Goodfellow M."/>
        </authorList>
    </citation>
    <scope>NUCLEOTIDE SEQUENCE</scope>
    <source>
        <strain evidence="4">MGRD01-02</strain>
    </source>
</reference>
<gene>
    <name evidence="4" type="ORF">KDK95_10605</name>
</gene>
<evidence type="ECO:0000313" key="5">
    <source>
        <dbReference type="Proteomes" id="UP000676325"/>
    </source>
</evidence>
<sequence length="328" mass="33127">MSSHRKPRLFSARKRARAVTLCAATIGAAAMPALAQAATSGSSATAAVTVHPKATTHVASAVVRTAALQAAKATSTGTVIAVSDTTGSSSSSSSSDKTYTVVSGDTLSGIAERELGSGDKYSEIFSANKDKSESDGRTFTDPNLIYPGWTLEIPTASATESSSGSSNSSSSSSDSDGSASSSSSSSSSSSGSSSSASADSASSSSSSSSSSTSYADNLDGWINEAISILNANGYSVSYNAIYETAMNESSGNPDAENNSDSNAANGNPSKGLMQTTQTTFDAYALSGYNDIWNPVDNIIAAAIYAQDTYGGLDNVVSARCGGSCWYGY</sequence>
<feature type="region of interest" description="Disordered" evidence="1">
    <location>
        <begin position="248"/>
        <end position="272"/>
    </location>
</feature>
<dbReference type="InterPro" id="IPR018392">
    <property type="entry name" value="LysM"/>
</dbReference>